<dbReference type="SUPFAM" id="SSF51679">
    <property type="entry name" value="Bacterial luciferase-like"/>
    <property type="match status" value="1"/>
</dbReference>
<organism evidence="3">
    <name type="scientific">metagenome</name>
    <dbReference type="NCBI Taxonomy" id="256318"/>
    <lineage>
        <taxon>unclassified sequences</taxon>
        <taxon>metagenomes</taxon>
    </lineage>
</organism>
<dbReference type="EMBL" id="CZKA01000045">
    <property type="protein sequence ID" value="CUR58441.1"/>
    <property type="molecule type" value="Genomic_DNA"/>
</dbReference>
<dbReference type="InterPro" id="IPR036661">
    <property type="entry name" value="Luciferase-like_sf"/>
</dbReference>
<dbReference type="Gene3D" id="3.20.20.30">
    <property type="entry name" value="Luciferase-like domain"/>
    <property type="match status" value="1"/>
</dbReference>
<gene>
    <name evidence="3" type="ORF">NOCA250057</name>
</gene>
<sequence length="368" mass="39697">MSSETMAEAPAPTLAAESPVTPLKLGVRTPPWRPLPEVAAFAARVEELGYDTVAITDSPMLWRDTMCALAVVAMQTERITIGTAVTNPVNRTPVQLASAFRTIAELAPGRTRLAMATGDSAVLLAGGRPARVAEYRDAVHLIRDLLAGKAPFAHAPDTVLQDPPEQVVPIFVAGGGPRMVATAGEIGDGLMSNNKNLDAKRRWLVEAAAAAGRPTPFHTIGVSVHITDDIERDARRLKPFMAKYVQRDGGDFMAAQGFEVNVPGRDFKLPDGTDLAHPTDVEMAIEVSSQWISDELALWCAQNLVVWGDADEVRQRLLGLWRKGVNEVLARTDGAFQFPTEMAERLAAEVMTPLREDMNAEISASTTA</sequence>
<evidence type="ECO:0000313" key="3">
    <source>
        <dbReference type="EMBL" id="CUR58441.1"/>
    </source>
</evidence>
<dbReference type="InterPro" id="IPR050564">
    <property type="entry name" value="F420-G6PD/mer"/>
</dbReference>
<dbReference type="GO" id="GO:0016705">
    <property type="term" value="F:oxidoreductase activity, acting on paired donors, with incorporation or reduction of molecular oxygen"/>
    <property type="evidence" value="ECO:0007669"/>
    <property type="project" value="InterPro"/>
</dbReference>
<feature type="domain" description="Luciferase-like" evidence="2">
    <location>
        <begin position="33"/>
        <end position="325"/>
    </location>
</feature>
<dbReference type="AlphaFoldDB" id="A0A2P2C8W4"/>
<dbReference type="Pfam" id="PF00296">
    <property type="entry name" value="Bac_luciferase"/>
    <property type="match status" value="1"/>
</dbReference>
<keyword evidence="1" id="KW-0560">Oxidoreductase</keyword>
<dbReference type="InterPro" id="IPR011251">
    <property type="entry name" value="Luciferase-like_dom"/>
</dbReference>
<evidence type="ECO:0000256" key="1">
    <source>
        <dbReference type="ARBA" id="ARBA00023002"/>
    </source>
</evidence>
<proteinExistence type="predicted"/>
<dbReference type="PANTHER" id="PTHR43244">
    <property type="match status" value="1"/>
</dbReference>
<dbReference type="CDD" id="cd01097">
    <property type="entry name" value="Tetrahydromethanopterin_reductase"/>
    <property type="match status" value="1"/>
</dbReference>
<accession>A0A2P2C8W4</accession>
<name>A0A2P2C8W4_9ZZZZ</name>
<evidence type="ECO:0000259" key="2">
    <source>
        <dbReference type="Pfam" id="PF00296"/>
    </source>
</evidence>
<dbReference type="PANTHER" id="PTHR43244:SF1">
    <property type="entry name" value="5,10-METHYLENETETRAHYDROMETHANOPTERIN REDUCTASE"/>
    <property type="match status" value="1"/>
</dbReference>
<reference evidence="3" key="1">
    <citation type="submission" date="2015-08" db="EMBL/GenBank/DDBJ databases">
        <authorList>
            <person name="Babu N.S."/>
            <person name="Beckwith C.J."/>
            <person name="Beseler K.G."/>
            <person name="Brison A."/>
            <person name="Carone J.V."/>
            <person name="Caskin T.P."/>
            <person name="Diamond M."/>
            <person name="Durham M.E."/>
            <person name="Foxe J.M."/>
            <person name="Go M."/>
            <person name="Henderson B.A."/>
            <person name="Jones I.B."/>
            <person name="McGettigan J.A."/>
            <person name="Micheletti S.J."/>
            <person name="Nasrallah M.E."/>
            <person name="Ortiz D."/>
            <person name="Piller C.R."/>
            <person name="Privatt S.R."/>
            <person name="Schneider S.L."/>
            <person name="Sharp S."/>
            <person name="Smith T.C."/>
            <person name="Stanton J.D."/>
            <person name="Ullery H.E."/>
            <person name="Wilson R.J."/>
            <person name="Serrano M.G."/>
            <person name="Buck G."/>
            <person name="Lee V."/>
            <person name="Wang Y."/>
            <person name="Carvalho R."/>
            <person name="Voegtly L."/>
            <person name="Shi R."/>
            <person name="Duckworth R."/>
            <person name="Johnson A."/>
            <person name="Loviza R."/>
            <person name="Walstead R."/>
            <person name="Shah Z."/>
            <person name="Kiflezghi M."/>
            <person name="Wade K."/>
            <person name="Ball S.L."/>
            <person name="Bradley K.W."/>
            <person name="Asai D.J."/>
            <person name="Bowman C.A."/>
            <person name="Russell D.A."/>
            <person name="Pope W.H."/>
            <person name="Jacobs-Sera D."/>
            <person name="Hendrix R.W."/>
            <person name="Hatfull G.F."/>
        </authorList>
    </citation>
    <scope>NUCLEOTIDE SEQUENCE</scope>
</reference>
<protein>
    <submittedName>
        <fullName evidence="3">Putative 5,10-methylenetetrahydromethanopterin reductase</fullName>
    </submittedName>
</protein>